<dbReference type="Proteomes" id="UP000743107">
    <property type="component" value="Unassembled WGS sequence"/>
</dbReference>
<accession>A0AA40X7L6</accession>
<keyword evidence="1" id="KW-0812">Transmembrane</keyword>
<sequence length="245" mass="28369">MKFLKWLWKHLFIIIIATVVTIFMGYLATRWIRYNDTYLYRYLFQGSNGKFAWTGFTAIIAIITLAINAWDNRRKFKADLISKSRIKWIEDVRNASAGLIKSVYGGSSQEITKYGILLRLYFANDGTNSTKLNKSKDNAILEEVTTKARVDHTNNKKIINILINKKSNVGKNSYLNTYISTVIPLISNSYKPSKPFKMIRIMENGTTNLEIVKTPEQMRGLYVSNLCEIIRIYLKIEWDRAKKGE</sequence>
<gene>
    <name evidence="2" type="ORF">ITQ97_01575</name>
</gene>
<reference evidence="2" key="1">
    <citation type="submission" date="2020-11" db="EMBL/GenBank/DDBJ databases">
        <title>Antibiotic susceptibility profiles of Pediococcus pentosaceus from various origins and their implications for the safety assessment of strains with food-technology applications.</title>
        <authorList>
            <person name="Shani N."/>
            <person name="Oberhaensli S."/>
            <person name="Arias E."/>
        </authorList>
    </citation>
    <scope>NUCLEOTIDE SEQUENCE</scope>
    <source>
        <strain evidence="2">FAM 19164</strain>
    </source>
</reference>
<evidence type="ECO:0000256" key="1">
    <source>
        <dbReference type="SAM" id="Phobius"/>
    </source>
</evidence>
<dbReference type="EMBL" id="JADOFV010000001">
    <property type="protein sequence ID" value="MBF7126527.1"/>
    <property type="molecule type" value="Genomic_DNA"/>
</dbReference>
<dbReference type="RefSeq" id="WP_159251192.1">
    <property type="nucleotide sequence ID" value="NZ_JADOFS010000001.1"/>
</dbReference>
<keyword evidence="1" id="KW-1133">Transmembrane helix</keyword>
<feature type="transmembrane region" description="Helical" evidence="1">
    <location>
        <begin position="12"/>
        <end position="32"/>
    </location>
</feature>
<keyword evidence="1" id="KW-0472">Membrane</keyword>
<organism evidence="2 3">
    <name type="scientific">Pediococcus pentosaceus</name>
    <dbReference type="NCBI Taxonomy" id="1255"/>
    <lineage>
        <taxon>Bacteria</taxon>
        <taxon>Bacillati</taxon>
        <taxon>Bacillota</taxon>
        <taxon>Bacilli</taxon>
        <taxon>Lactobacillales</taxon>
        <taxon>Lactobacillaceae</taxon>
        <taxon>Pediococcus</taxon>
    </lineage>
</organism>
<name>A0AA40X7L6_PEDPE</name>
<protein>
    <submittedName>
        <fullName evidence="2">Uncharacterized protein</fullName>
    </submittedName>
</protein>
<feature type="transmembrane region" description="Helical" evidence="1">
    <location>
        <begin position="52"/>
        <end position="70"/>
    </location>
</feature>
<comment type="caution">
    <text evidence="2">The sequence shown here is derived from an EMBL/GenBank/DDBJ whole genome shotgun (WGS) entry which is preliminary data.</text>
</comment>
<evidence type="ECO:0000313" key="3">
    <source>
        <dbReference type="Proteomes" id="UP000743107"/>
    </source>
</evidence>
<proteinExistence type="predicted"/>
<evidence type="ECO:0000313" key="2">
    <source>
        <dbReference type="EMBL" id="MBF7126527.1"/>
    </source>
</evidence>
<dbReference type="AlphaFoldDB" id="A0AA40X7L6"/>